<dbReference type="NCBIfam" id="TIGR01726">
    <property type="entry name" value="HEQRo_perm_3TM"/>
    <property type="match status" value="1"/>
</dbReference>
<dbReference type="PANTHER" id="PTHR30614:SF0">
    <property type="entry name" value="L-CYSTINE TRANSPORT SYSTEM PERMEASE PROTEIN TCYL"/>
    <property type="match status" value="1"/>
</dbReference>
<evidence type="ECO:0000313" key="12">
    <source>
        <dbReference type="Proteomes" id="UP001500320"/>
    </source>
</evidence>
<organism evidence="11 12">
    <name type="scientific">Planomonospora alba</name>
    <dbReference type="NCBI Taxonomy" id="161354"/>
    <lineage>
        <taxon>Bacteria</taxon>
        <taxon>Bacillati</taxon>
        <taxon>Actinomycetota</taxon>
        <taxon>Actinomycetes</taxon>
        <taxon>Streptosporangiales</taxon>
        <taxon>Streptosporangiaceae</taxon>
        <taxon>Planomonospora</taxon>
    </lineage>
</organism>
<dbReference type="SUPFAM" id="SSF161098">
    <property type="entry name" value="MetI-like"/>
    <property type="match status" value="1"/>
</dbReference>
<evidence type="ECO:0000256" key="3">
    <source>
        <dbReference type="ARBA" id="ARBA00022475"/>
    </source>
</evidence>
<evidence type="ECO:0000256" key="7">
    <source>
        <dbReference type="ARBA" id="ARBA00023136"/>
    </source>
</evidence>
<dbReference type="InterPro" id="IPR010065">
    <property type="entry name" value="AA_ABC_transptr_permease_3TM"/>
</dbReference>
<dbReference type="EMBL" id="BAAAUT010000022">
    <property type="protein sequence ID" value="GAA3137586.1"/>
    <property type="molecule type" value="Genomic_DNA"/>
</dbReference>
<dbReference type="InterPro" id="IPR014342">
    <property type="entry name" value="Ectoine_EhuC"/>
</dbReference>
<dbReference type="Gene3D" id="1.10.3720.10">
    <property type="entry name" value="MetI-like"/>
    <property type="match status" value="1"/>
</dbReference>
<feature type="transmembrane region" description="Helical" evidence="8">
    <location>
        <begin position="193"/>
        <end position="214"/>
    </location>
</feature>
<dbReference type="PANTHER" id="PTHR30614">
    <property type="entry name" value="MEMBRANE COMPONENT OF AMINO ACID ABC TRANSPORTER"/>
    <property type="match status" value="1"/>
</dbReference>
<keyword evidence="12" id="KW-1185">Reference proteome</keyword>
<keyword evidence="5" id="KW-0029">Amino-acid transport</keyword>
<feature type="region of interest" description="Disordered" evidence="9">
    <location>
        <begin position="224"/>
        <end position="248"/>
    </location>
</feature>
<dbReference type="InterPro" id="IPR000515">
    <property type="entry name" value="MetI-like"/>
</dbReference>
<comment type="subcellular location">
    <subcellularLocation>
        <location evidence="1 8">Cell membrane</location>
        <topology evidence="1 8">Multi-pass membrane protein</topology>
    </subcellularLocation>
</comment>
<feature type="transmembrane region" description="Helical" evidence="8">
    <location>
        <begin position="63"/>
        <end position="84"/>
    </location>
</feature>
<protein>
    <submittedName>
        <fullName evidence="11">Ectoine/hydroxyectoine ABC transporter permease subunit EhuC</fullName>
    </submittedName>
</protein>
<keyword evidence="4 8" id="KW-0812">Transmembrane</keyword>
<evidence type="ECO:0000256" key="9">
    <source>
        <dbReference type="SAM" id="MobiDB-lite"/>
    </source>
</evidence>
<keyword evidence="2 8" id="KW-0813">Transport</keyword>
<dbReference type="InterPro" id="IPR043429">
    <property type="entry name" value="ArtM/GltK/GlnP/TcyL/YhdX-like"/>
</dbReference>
<dbReference type="NCBIfam" id="TIGR03004">
    <property type="entry name" value="ectoine_ehuC"/>
    <property type="match status" value="1"/>
</dbReference>
<dbReference type="RefSeq" id="WP_344859938.1">
    <property type="nucleotide sequence ID" value="NZ_BAAAUT010000022.1"/>
</dbReference>
<keyword evidence="3" id="KW-1003">Cell membrane</keyword>
<dbReference type="Proteomes" id="UP001500320">
    <property type="component" value="Unassembled WGS sequence"/>
</dbReference>
<evidence type="ECO:0000256" key="6">
    <source>
        <dbReference type="ARBA" id="ARBA00022989"/>
    </source>
</evidence>
<evidence type="ECO:0000259" key="10">
    <source>
        <dbReference type="PROSITE" id="PS50928"/>
    </source>
</evidence>
<keyword evidence="7 8" id="KW-0472">Membrane</keyword>
<comment type="similarity">
    <text evidence="8">Belongs to the binding-protein-dependent transport system permease family.</text>
</comment>
<evidence type="ECO:0000256" key="2">
    <source>
        <dbReference type="ARBA" id="ARBA00022448"/>
    </source>
</evidence>
<evidence type="ECO:0000256" key="8">
    <source>
        <dbReference type="RuleBase" id="RU363032"/>
    </source>
</evidence>
<gene>
    <name evidence="11" type="primary">ehuC</name>
    <name evidence="11" type="ORF">GCM10010466_30620</name>
</gene>
<comment type="caution">
    <text evidence="11">The sequence shown here is derived from an EMBL/GenBank/DDBJ whole genome shotgun (WGS) entry which is preliminary data.</text>
</comment>
<evidence type="ECO:0000256" key="1">
    <source>
        <dbReference type="ARBA" id="ARBA00004651"/>
    </source>
</evidence>
<name>A0ABP6N621_9ACTN</name>
<keyword evidence="6 8" id="KW-1133">Transmembrane helix</keyword>
<dbReference type="CDD" id="cd06261">
    <property type="entry name" value="TM_PBP2"/>
    <property type="match status" value="1"/>
</dbReference>
<sequence length="248" mass="26162">MTIGPCSGDLPGTLGEAMPFLCEGAAVTLAAAGGGSLLAVAIALPVGLAAVSGRRAVRAAARAYLEFFRGTSVLVQLFWIYYAMPLLTGYQLEKTFAGVLALGLNLGAYGSEVVRGALRSVPRGQWEAAVALNLSPYRRMRHVILPQAFVAMIPPMNNLLIELLKATSLLSVITVADLTYQGRLLVNSGSDQAAVFALLLVVYFLFAYAITLAMRAVERRAGRLVGRGGPPRRRPPPLPAPPSTAGEA</sequence>
<accession>A0ABP6N621</accession>
<evidence type="ECO:0000256" key="5">
    <source>
        <dbReference type="ARBA" id="ARBA00022970"/>
    </source>
</evidence>
<evidence type="ECO:0000256" key="4">
    <source>
        <dbReference type="ARBA" id="ARBA00022692"/>
    </source>
</evidence>
<dbReference type="InterPro" id="IPR035906">
    <property type="entry name" value="MetI-like_sf"/>
</dbReference>
<proteinExistence type="inferred from homology"/>
<feature type="domain" description="ABC transmembrane type-1" evidence="10">
    <location>
        <begin position="25"/>
        <end position="211"/>
    </location>
</feature>
<feature type="transmembrane region" description="Helical" evidence="8">
    <location>
        <begin position="25"/>
        <end position="51"/>
    </location>
</feature>
<dbReference type="PROSITE" id="PS50928">
    <property type="entry name" value="ABC_TM1"/>
    <property type="match status" value="1"/>
</dbReference>
<reference evidence="12" key="1">
    <citation type="journal article" date="2019" name="Int. J. Syst. Evol. Microbiol.">
        <title>The Global Catalogue of Microorganisms (GCM) 10K type strain sequencing project: providing services to taxonomists for standard genome sequencing and annotation.</title>
        <authorList>
            <consortium name="The Broad Institute Genomics Platform"/>
            <consortium name="The Broad Institute Genome Sequencing Center for Infectious Disease"/>
            <person name="Wu L."/>
            <person name="Ma J."/>
        </authorList>
    </citation>
    <scope>NUCLEOTIDE SEQUENCE [LARGE SCALE GENOMIC DNA]</scope>
    <source>
        <strain evidence="12">JCM 9373</strain>
    </source>
</reference>
<feature type="transmembrane region" description="Helical" evidence="8">
    <location>
        <begin position="96"/>
        <end position="114"/>
    </location>
</feature>
<dbReference type="Pfam" id="PF00528">
    <property type="entry name" value="BPD_transp_1"/>
    <property type="match status" value="1"/>
</dbReference>
<evidence type="ECO:0000313" key="11">
    <source>
        <dbReference type="EMBL" id="GAA3137586.1"/>
    </source>
</evidence>